<gene>
    <name evidence="1" type="ORF">BCR37DRAFT_377916</name>
</gene>
<accession>A0A1Y2FN02</accession>
<dbReference type="GeneID" id="63785519"/>
<name>A0A1Y2FN02_PROLT</name>
<evidence type="ECO:0000313" key="2">
    <source>
        <dbReference type="Proteomes" id="UP000193685"/>
    </source>
</evidence>
<dbReference type="Proteomes" id="UP000193685">
    <property type="component" value="Unassembled WGS sequence"/>
</dbReference>
<protein>
    <submittedName>
        <fullName evidence="1">Uncharacterized protein</fullName>
    </submittedName>
</protein>
<keyword evidence="2" id="KW-1185">Reference proteome</keyword>
<proteinExistence type="predicted"/>
<reference evidence="1 2" key="1">
    <citation type="submission" date="2016-07" db="EMBL/GenBank/DDBJ databases">
        <title>Pervasive Adenine N6-methylation of Active Genes in Fungi.</title>
        <authorList>
            <consortium name="DOE Joint Genome Institute"/>
            <person name="Mondo S.J."/>
            <person name="Dannebaum R.O."/>
            <person name="Kuo R.C."/>
            <person name="Labutti K."/>
            <person name="Haridas S."/>
            <person name="Kuo A."/>
            <person name="Salamov A."/>
            <person name="Ahrendt S.R."/>
            <person name="Lipzen A."/>
            <person name="Sullivan W."/>
            <person name="Andreopoulos W.B."/>
            <person name="Clum A."/>
            <person name="Lindquist E."/>
            <person name="Daum C."/>
            <person name="Ramamoorthy G.K."/>
            <person name="Gryganskyi A."/>
            <person name="Culley D."/>
            <person name="Magnuson J.K."/>
            <person name="James T.Y."/>
            <person name="O'Malley M.A."/>
            <person name="Stajich J.E."/>
            <person name="Spatafora J.W."/>
            <person name="Visel A."/>
            <person name="Grigoriev I.V."/>
        </authorList>
    </citation>
    <scope>NUCLEOTIDE SEQUENCE [LARGE SCALE GENOMIC DNA]</scope>
    <source>
        <strain evidence="1 2">12-1054</strain>
    </source>
</reference>
<dbReference type="EMBL" id="MCFI01000005">
    <property type="protein sequence ID" value="ORY84957.1"/>
    <property type="molecule type" value="Genomic_DNA"/>
</dbReference>
<organism evidence="1 2">
    <name type="scientific">Protomyces lactucae-debilis</name>
    <dbReference type="NCBI Taxonomy" id="2754530"/>
    <lineage>
        <taxon>Eukaryota</taxon>
        <taxon>Fungi</taxon>
        <taxon>Dikarya</taxon>
        <taxon>Ascomycota</taxon>
        <taxon>Taphrinomycotina</taxon>
        <taxon>Taphrinomycetes</taxon>
        <taxon>Taphrinales</taxon>
        <taxon>Protomycetaceae</taxon>
        <taxon>Protomyces</taxon>
    </lineage>
</organism>
<dbReference type="AlphaFoldDB" id="A0A1Y2FN02"/>
<sequence>MFHVCIVLVVPACRSRLRFHAAQRQPLSGACCALISVVSGDPLRRLLDVITYGNLQILGTMLIDGPWRSSSLVAWQATEIPVQNDGLTSSALHGRVVFS</sequence>
<comment type="caution">
    <text evidence="1">The sequence shown here is derived from an EMBL/GenBank/DDBJ whole genome shotgun (WGS) entry which is preliminary data.</text>
</comment>
<evidence type="ECO:0000313" key="1">
    <source>
        <dbReference type="EMBL" id="ORY84957.1"/>
    </source>
</evidence>
<dbReference type="RefSeq" id="XP_040726740.1">
    <property type="nucleotide sequence ID" value="XM_040868920.1"/>
</dbReference>